<evidence type="ECO:0000256" key="1">
    <source>
        <dbReference type="SAM" id="MobiDB-lite"/>
    </source>
</evidence>
<comment type="caution">
    <text evidence="2">The sequence shown here is derived from an EMBL/GenBank/DDBJ whole genome shotgun (WGS) entry which is preliminary data.</text>
</comment>
<feature type="compositionally biased region" description="Basic residues" evidence="1">
    <location>
        <begin position="952"/>
        <end position="962"/>
    </location>
</feature>
<feature type="compositionally biased region" description="Basic residues" evidence="1">
    <location>
        <begin position="834"/>
        <end position="856"/>
    </location>
</feature>
<feature type="compositionally biased region" description="Low complexity" evidence="1">
    <location>
        <begin position="857"/>
        <end position="866"/>
    </location>
</feature>
<accession>A0AAD7NPT9</accession>
<feature type="region of interest" description="Disordered" evidence="1">
    <location>
        <begin position="1"/>
        <end position="32"/>
    </location>
</feature>
<evidence type="ECO:0000313" key="2">
    <source>
        <dbReference type="EMBL" id="KAJ7769415.1"/>
    </source>
</evidence>
<feature type="compositionally biased region" description="Basic and acidic residues" evidence="1">
    <location>
        <begin position="898"/>
        <end position="915"/>
    </location>
</feature>
<protein>
    <submittedName>
        <fullName evidence="2">Uncharacterized protein</fullName>
    </submittedName>
</protein>
<proteinExistence type="predicted"/>
<keyword evidence="3" id="KW-1185">Reference proteome</keyword>
<dbReference type="Proteomes" id="UP001215598">
    <property type="component" value="Unassembled WGS sequence"/>
</dbReference>
<feature type="compositionally biased region" description="Basic and acidic residues" evidence="1">
    <location>
        <begin position="963"/>
        <end position="983"/>
    </location>
</feature>
<organism evidence="2 3">
    <name type="scientific">Mycena metata</name>
    <dbReference type="NCBI Taxonomy" id="1033252"/>
    <lineage>
        <taxon>Eukaryota</taxon>
        <taxon>Fungi</taxon>
        <taxon>Dikarya</taxon>
        <taxon>Basidiomycota</taxon>
        <taxon>Agaricomycotina</taxon>
        <taxon>Agaricomycetes</taxon>
        <taxon>Agaricomycetidae</taxon>
        <taxon>Agaricales</taxon>
        <taxon>Marasmiineae</taxon>
        <taxon>Mycenaceae</taxon>
        <taxon>Mycena</taxon>
    </lineage>
</organism>
<dbReference type="EMBL" id="JARKIB010000018">
    <property type="protein sequence ID" value="KAJ7769415.1"/>
    <property type="molecule type" value="Genomic_DNA"/>
</dbReference>
<name>A0AAD7NPT9_9AGAR</name>
<feature type="region of interest" description="Disordered" evidence="1">
    <location>
        <begin position="944"/>
        <end position="1016"/>
    </location>
</feature>
<sequence length="1016" mass="114449">MDAAANGHSSSSKKEARPSSHPAGSSGLDTIPMDVDSIDVASTNLMASSSAASNSALPPASSRTYSTARLRSFTGYLLTPPVDVGLDFRLPAFKNYHARVVKIGSTQYLIWSPNSLQDPYYPGPYALPGQVAIASDPRQRCYDGQGGPSDFTKVPQMYQKRRPWLGFILRESLAAASNVEYTPVYSVWCDSPQNENEGYLPASYVDQLEIRNQEMDVEIELLRPRLEEYPNEFIFNRPTLPTVSQVAKLREIVLYEKAIDSLTEVQRGMREKGAWLTMMTALVRETARPRIPDDVLPADDRFLGVWINDTEKDDVRWFLLNAALPCFVIHQLSDVEPEHESAVLDFLQRTDIQDFVLTPAEYQYDQIGLGPRYRYTTTEFDRVPHASIPSNPGLWSDLRLQLFFPPATRLPMNRPAVHPPRPLRTNSVGLLYAQQSRIAEEERQRVCEAQPRSAAGGTAPTNAKADTRVERSGAVELDPARAPWLQAPSIREPSKGKWVTFREKTDGADRPYLQQLGKNNTERELEEGDVMFYDRERNRRLVFEGNPPLEGEGWLTTGREFGRPAPQWPYKGTGGQKLRESTWMYVKERPEPGDVGRLPTAPSMQQLPTLDGGLYEEADGEWARVDEPEHDSDAVSLGYVSGAEPGDTEGPNVPSTGMEVEAAALLPATPPPSSSMRVQNAAPSVPLPPNSLRPAAAPAAGWAHYTPYQPLTGPNSIPGRPVLAQSMPLPTGPRNPYANALASSSRRPMDSWIPQFGPASSRYPRGPPNQPVAATSHADNWRRDRQRSPPLRSRVVERRSPSPVSRTRSKSSSKYSRSTGSKRTRTQRSESRLRSRSRTRRGRSRSPRASYRRRRSPSSSRRSSSPSRDRRYRHSPSYTPRRRSYSRSRSPPTKRYRRSPDREPELLRRMRESTSHPDLLTRLGLEQEAMPGNSVFQRFGVPLESRIGEPRLKKRRTHRRKEKREAKEAAEREKQRVEEERIMQEAMLLDAASQPAPPPPPSEPYEELPYPHDLYE</sequence>
<reference evidence="2" key="1">
    <citation type="submission" date="2023-03" db="EMBL/GenBank/DDBJ databases">
        <title>Massive genome expansion in bonnet fungi (Mycena s.s.) driven by repeated elements and novel gene families across ecological guilds.</title>
        <authorList>
            <consortium name="Lawrence Berkeley National Laboratory"/>
            <person name="Harder C.B."/>
            <person name="Miyauchi S."/>
            <person name="Viragh M."/>
            <person name="Kuo A."/>
            <person name="Thoen E."/>
            <person name="Andreopoulos B."/>
            <person name="Lu D."/>
            <person name="Skrede I."/>
            <person name="Drula E."/>
            <person name="Henrissat B."/>
            <person name="Morin E."/>
            <person name="Kohler A."/>
            <person name="Barry K."/>
            <person name="LaButti K."/>
            <person name="Morin E."/>
            <person name="Salamov A."/>
            <person name="Lipzen A."/>
            <person name="Mereny Z."/>
            <person name="Hegedus B."/>
            <person name="Baldrian P."/>
            <person name="Stursova M."/>
            <person name="Weitz H."/>
            <person name="Taylor A."/>
            <person name="Grigoriev I.V."/>
            <person name="Nagy L.G."/>
            <person name="Martin F."/>
            <person name="Kauserud H."/>
        </authorList>
    </citation>
    <scope>NUCLEOTIDE SEQUENCE</scope>
    <source>
        <strain evidence="2">CBHHK182m</strain>
    </source>
</reference>
<gene>
    <name evidence="2" type="ORF">B0H16DRAFT_1715876</name>
</gene>
<feature type="compositionally biased region" description="Low complexity" evidence="1">
    <location>
        <begin position="801"/>
        <end position="819"/>
    </location>
</feature>
<dbReference type="AlphaFoldDB" id="A0AAD7NPT9"/>
<feature type="compositionally biased region" description="Basic residues" evidence="1">
    <location>
        <begin position="870"/>
        <end position="897"/>
    </location>
</feature>
<feature type="region of interest" description="Disordered" evidence="1">
    <location>
        <begin position="716"/>
        <end position="918"/>
    </location>
</feature>
<evidence type="ECO:0000313" key="3">
    <source>
        <dbReference type="Proteomes" id="UP001215598"/>
    </source>
</evidence>